<keyword evidence="3 5" id="KW-0560">Oxidoreductase</keyword>
<protein>
    <recommendedName>
        <fullName evidence="5">Glutathione peroxidase</fullName>
    </recommendedName>
</protein>
<dbReference type="PROSITE" id="PS51352">
    <property type="entry name" value="THIOREDOXIN_2"/>
    <property type="match status" value="1"/>
</dbReference>
<dbReference type="EMBL" id="JPVN01000011">
    <property type="protein sequence ID" value="KGR78474.1"/>
    <property type="molecule type" value="Genomic_DNA"/>
</dbReference>
<comment type="caution">
    <text evidence="7">The sequence shown here is derived from an EMBL/GenBank/DDBJ whole genome shotgun (WGS) entry which is preliminary data.</text>
</comment>
<name>A0A0A3I181_9BACL</name>
<feature type="domain" description="Thioredoxin" evidence="6">
    <location>
        <begin position="1"/>
        <end position="156"/>
    </location>
</feature>
<evidence type="ECO:0000256" key="3">
    <source>
        <dbReference type="ARBA" id="ARBA00023002"/>
    </source>
</evidence>
<dbReference type="InterPro" id="IPR036249">
    <property type="entry name" value="Thioredoxin-like_sf"/>
</dbReference>
<dbReference type="Pfam" id="PF00255">
    <property type="entry name" value="GSHPx"/>
    <property type="match status" value="1"/>
</dbReference>
<sequence length="156" mass="17867">MNIYDFKVTTENGEQYLLERYKGKVLLVVNTATKCGLAGQFDDLEDLYKKYREQGFEVLGFPSDQFKQELSSGSEAAEACRLSYGVTFPMHDLVKVNGEAAHPLFKYLTENTKGLLGKNVKWNFTKFLIDRDGNVVKRFSPTDKPSKFVKEIEQYL</sequence>
<evidence type="ECO:0000259" key="6">
    <source>
        <dbReference type="PROSITE" id="PS51352"/>
    </source>
</evidence>
<dbReference type="InterPro" id="IPR000889">
    <property type="entry name" value="Glutathione_peroxidase"/>
</dbReference>
<dbReference type="Gene3D" id="3.40.30.10">
    <property type="entry name" value="Glutaredoxin"/>
    <property type="match status" value="1"/>
</dbReference>
<dbReference type="PANTHER" id="PTHR11592">
    <property type="entry name" value="GLUTATHIONE PEROXIDASE"/>
    <property type="match status" value="1"/>
</dbReference>
<dbReference type="Proteomes" id="UP000030416">
    <property type="component" value="Unassembled WGS sequence"/>
</dbReference>
<evidence type="ECO:0000256" key="5">
    <source>
        <dbReference type="RuleBase" id="RU000499"/>
    </source>
</evidence>
<dbReference type="STRING" id="1384049.CD29_10520"/>
<evidence type="ECO:0000313" key="7">
    <source>
        <dbReference type="EMBL" id="KGR78474.1"/>
    </source>
</evidence>
<dbReference type="AlphaFoldDB" id="A0A0A3I181"/>
<organism evidence="7 8">
    <name type="scientific">Ureibacillus manganicus DSM 26584</name>
    <dbReference type="NCBI Taxonomy" id="1384049"/>
    <lineage>
        <taxon>Bacteria</taxon>
        <taxon>Bacillati</taxon>
        <taxon>Bacillota</taxon>
        <taxon>Bacilli</taxon>
        <taxon>Bacillales</taxon>
        <taxon>Caryophanaceae</taxon>
        <taxon>Ureibacillus</taxon>
    </lineage>
</organism>
<dbReference type="InterPro" id="IPR029759">
    <property type="entry name" value="GPX_AS"/>
</dbReference>
<dbReference type="GO" id="GO:0004601">
    <property type="term" value="F:peroxidase activity"/>
    <property type="evidence" value="ECO:0007669"/>
    <property type="project" value="UniProtKB-KW"/>
</dbReference>
<dbReference type="GO" id="GO:0034599">
    <property type="term" value="P:cellular response to oxidative stress"/>
    <property type="evidence" value="ECO:0007669"/>
    <property type="project" value="TreeGrafter"/>
</dbReference>
<evidence type="ECO:0000256" key="1">
    <source>
        <dbReference type="ARBA" id="ARBA00006926"/>
    </source>
</evidence>
<evidence type="ECO:0000256" key="2">
    <source>
        <dbReference type="ARBA" id="ARBA00022559"/>
    </source>
</evidence>
<dbReference type="SUPFAM" id="SSF52833">
    <property type="entry name" value="Thioredoxin-like"/>
    <property type="match status" value="1"/>
</dbReference>
<keyword evidence="8" id="KW-1185">Reference proteome</keyword>
<accession>A0A0A3I181</accession>
<comment type="similarity">
    <text evidence="1 5">Belongs to the glutathione peroxidase family.</text>
</comment>
<evidence type="ECO:0000256" key="4">
    <source>
        <dbReference type="PIRSR" id="PIRSR000303-1"/>
    </source>
</evidence>
<keyword evidence="2 5" id="KW-0575">Peroxidase</keyword>
<dbReference type="FunFam" id="3.40.30.10:FF:000010">
    <property type="entry name" value="Glutathione peroxidase"/>
    <property type="match status" value="1"/>
</dbReference>
<dbReference type="RefSeq" id="WP_036186171.1">
    <property type="nucleotide sequence ID" value="NZ_AVDA01000011.1"/>
</dbReference>
<dbReference type="eggNOG" id="COG0386">
    <property type="taxonomic scope" value="Bacteria"/>
</dbReference>
<dbReference type="PIRSF" id="PIRSF000303">
    <property type="entry name" value="Glutathion_perox"/>
    <property type="match status" value="1"/>
</dbReference>
<dbReference type="PROSITE" id="PS00460">
    <property type="entry name" value="GLUTATHIONE_PEROXID_1"/>
    <property type="match status" value="1"/>
</dbReference>
<evidence type="ECO:0000313" key="8">
    <source>
        <dbReference type="Proteomes" id="UP000030416"/>
    </source>
</evidence>
<dbReference type="InterPro" id="IPR013766">
    <property type="entry name" value="Thioredoxin_domain"/>
</dbReference>
<dbReference type="CDD" id="cd00340">
    <property type="entry name" value="GSH_Peroxidase"/>
    <property type="match status" value="1"/>
</dbReference>
<reference evidence="7 8" key="1">
    <citation type="submission" date="2014-02" db="EMBL/GenBank/DDBJ databases">
        <title>Draft genome sequence of Lysinibacillus manganicus DSM 26584T.</title>
        <authorList>
            <person name="Zhang F."/>
            <person name="Wang G."/>
            <person name="Zhang L."/>
        </authorList>
    </citation>
    <scope>NUCLEOTIDE SEQUENCE [LARGE SCALE GENOMIC DNA]</scope>
    <source>
        <strain evidence="7 8">DSM 26584</strain>
    </source>
</reference>
<proteinExistence type="inferred from homology"/>
<dbReference type="OrthoDB" id="9789406at2"/>
<gene>
    <name evidence="7" type="ORF">CD29_10520</name>
</gene>
<feature type="active site" evidence="4">
    <location>
        <position position="35"/>
    </location>
</feature>
<dbReference type="PRINTS" id="PR01011">
    <property type="entry name" value="GLUTPROXDASE"/>
</dbReference>
<dbReference type="PANTHER" id="PTHR11592:SF78">
    <property type="entry name" value="GLUTATHIONE PEROXIDASE"/>
    <property type="match status" value="1"/>
</dbReference>
<dbReference type="PROSITE" id="PS51355">
    <property type="entry name" value="GLUTATHIONE_PEROXID_3"/>
    <property type="match status" value="1"/>
</dbReference>